<dbReference type="GO" id="GO:0046872">
    <property type="term" value="F:metal ion binding"/>
    <property type="evidence" value="ECO:0007669"/>
    <property type="project" value="UniProtKB-KW"/>
</dbReference>
<protein>
    <submittedName>
        <fullName evidence="7">2-oxoglutarate-dependent dioxygenase citB</fullName>
    </submittedName>
</protein>
<sequence length="235" mass="25713">MPSQTEPPASGFYVPVIDISPYLESPTSASSLEIISQVREACISTGFFQIINHGVPQSLQDEVFKGSAAFFGLSMEEKTKLDKSTSVGASNRGYEIIGNQGLQEGTLPDLKEGYYIGQEIPASDPRIQRNAFLMGPNLWPPLPTAIFREPMEKYFTAMFSLSLKILDIIAATLPYGLDVFEEFVGNDAVSSIRLLHYPPDVSNDERQLGAGAHTDFGAVTLLLQDECGGLQVWDE</sequence>
<proteinExistence type="inferred from homology"/>
<keyword evidence="2" id="KW-0479">Metal-binding</keyword>
<keyword evidence="7" id="KW-0223">Dioxygenase</keyword>
<comment type="similarity">
    <text evidence="1">Belongs to the iron/ascorbate-dependent oxidoreductase family.</text>
</comment>
<evidence type="ECO:0000259" key="5">
    <source>
        <dbReference type="Pfam" id="PF03171"/>
    </source>
</evidence>
<feature type="domain" description="Non-haem dioxygenase N-terminal" evidence="6">
    <location>
        <begin position="14"/>
        <end position="141"/>
    </location>
</feature>
<name>A0A8T9BX66_9HELO</name>
<dbReference type="Proteomes" id="UP000469558">
    <property type="component" value="Unassembled WGS sequence"/>
</dbReference>
<feature type="domain" description="Isopenicillin N synthase-like Fe(2+) 2OG dioxygenase" evidence="5">
    <location>
        <begin position="191"/>
        <end position="232"/>
    </location>
</feature>
<evidence type="ECO:0000256" key="1">
    <source>
        <dbReference type="ARBA" id="ARBA00008056"/>
    </source>
</evidence>
<dbReference type="SUPFAM" id="SSF51197">
    <property type="entry name" value="Clavaminate synthase-like"/>
    <property type="match status" value="1"/>
</dbReference>
<comment type="caution">
    <text evidence="7">The sequence shown here is derived from an EMBL/GenBank/DDBJ whole genome shotgun (WGS) entry which is preliminary data.</text>
</comment>
<reference evidence="7 8" key="1">
    <citation type="submission" date="2018-05" db="EMBL/GenBank/DDBJ databases">
        <title>Genome sequencing and assembly of the regulated plant pathogen Lachnellula willkommii and related sister species for the development of diagnostic species identification markers.</title>
        <authorList>
            <person name="Giroux E."/>
            <person name="Bilodeau G."/>
        </authorList>
    </citation>
    <scope>NUCLEOTIDE SEQUENCE [LARGE SCALE GENOMIC DNA]</scope>
    <source>
        <strain evidence="7 8">CBS 268.59</strain>
    </source>
</reference>
<dbReference type="OrthoDB" id="288590at2759"/>
<accession>A0A8T9BX66</accession>
<evidence type="ECO:0000256" key="3">
    <source>
        <dbReference type="ARBA" id="ARBA00023002"/>
    </source>
</evidence>
<dbReference type="Pfam" id="PF03171">
    <property type="entry name" value="2OG-FeII_Oxy"/>
    <property type="match status" value="1"/>
</dbReference>
<organism evidence="7 8">
    <name type="scientific">Lachnellula suecica</name>
    <dbReference type="NCBI Taxonomy" id="602035"/>
    <lineage>
        <taxon>Eukaryota</taxon>
        <taxon>Fungi</taxon>
        <taxon>Dikarya</taxon>
        <taxon>Ascomycota</taxon>
        <taxon>Pezizomycotina</taxon>
        <taxon>Leotiomycetes</taxon>
        <taxon>Helotiales</taxon>
        <taxon>Lachnaceae</taxon>
        <taxon>Lachnellula</taxon>
    </lineage>
</organism>
<evidence type="ECO:0000259" key="6">
    <source>
        <dbReference type="Pfam" id="PF14226"/>
    </source>
</evidence>
<evidence type="ECO:0000313" key="7">
    <source>
        <dbReference type="EMBL" id="TVY64356.1"/>
    </source>
</evidence>
<dbReference type="EMBL" id="QGMK01001740">
    <property type="protein sequence ID" value="TVY64356.1"/>
    <property type="molecule type" value="Genomic_DNA"/>
</dbReference>
<dbReference type="Pfam" id="PF14226">
    <property type="entry name" value="DIOX_N"/>
    <property type="match status" value="1"/>
</dbReference>
<dbReference type="AlphaFoldDB" id="A0A8T9BX66"/>
<dbReference type="InterPro" id="IPR027443">
    <property type="entry name" value="IPNS-like_sf"/>
</dbReference>
<dbReference type="GO" id="GO:0051213">
    <property type="term" value="F:dioxygenase activity"/>
    <property type="evidence" value="ECO:0007669"/>
    <property type="project" value="UniProtKB-KW"/>
</dbReference>
<dbReference type="PANTHER" id="PTHR10209">
    <property type="entry name" value="OXIDOREDUCTASE, 2OG-FE II OXYGENASE FAMILY PROTEIN"/>
    <property type="match status" value="1"/>
</dbReference>
<keyword evidence="8" id="KW-1185">Reference proteome</keyword>
<evidence type="ECO:0000256" key="4">
    <source>
        <dbReference type="ARBA" id="ARBA00023004"/>
    </source>
</evidence>
<dbReference type="PRINTS" id="PR00682">
    <property type="entry name" value="IPNSYNTHASE"/>
</dbReference>
<dbReference type="Gene3D" id="2.60.120.330">
    <property type="entry name" value="B-lactam Antibiotic, Isopenicillin N Synthase, Chain"/>
    <property type="match status" value="1"/>
</dbReference>
<dbReference type="PANTHER" id="PTHR10209:SF867">
    <property type="entry name" value="2-OXOGLUTARATE (2OG) AND FE(II)-DEPENDENT OXYGENASE SUPERFAMILY PROTEIN"/>
    <property type="match status" value="1"/>
</dbReference>
<evidence type="ECO:0000313" key="8">
    <source>
        <dbReference type="Proteomes" id="UP000469558"/>
    </source>
</evidence>
<dbReference type="InterPro" id="IPR044861">
    <property type="entry name" value="IPNS-like_FE2OG_OXY"/>
</dbReference>
<keyword evidence="3" id="KW-0560">Oxidoreductase</keyword>
<gene>
    <name evidence="7" type="primary">citB_1</name>
    <name evidence="7" type="ORF">LSUE1_G008243</name>
</gene>
<dbReference type="InterPro" id="IPR026992">
    <property type="entry name" value="DIOX_N"/>
</dbReference>
<feature type="non-terminal residue" evidence="7">
    <location>
        <position position="1"/>
    </location>
</feature>
<evidence type="ECO:0000256" key="2">
    <source>
        <dbReference type="ARBA" id="ARBA00022723"/>
    </source>
</evidence>
<keyword evidence="4" id="KW-0408">Iron</keyword>